<keyword evidence="2" id="KW-1185">Reference proteome</keyword>
<protein>
    <submittedName>
        <fullName evidence="1">Uncharacterized protein</fullName>
    </submittedName>
</protein>
<organism evidence="1 2">
    <name type="scientific">Ureibacillus acetophenoni</name>
    <dbReference type="NCBI Taxonomy" id="614649"/>
    <lineage>
        <taxon>Bacteria</taxon>
        <taxon>Bacillati</taxon>
        <taxon>Bacillota</taxon>
        <taxon>Bacilli</taxon>
        <taxon>Bacillales</taxon>
        <taxon>Caryophanaceae</taxon>
        <taxon>Ureibacillus</taxon>
    </lineage>
</organism>
<accession>A0A285TYL9</accession>
<dbReference type="AlphaFoldDB" id="A0A285TYL9"/>
<name>A0A285TYL9_9BACL</name>
<dbReference type="OrthoDB" id="9771038at2"/>
<evidence type="ECO:0000313" key="1">
    <source>
        <dbReference type="EMBL" id="SOC34689.1"/>
    </source>
</evidence>
<reference evidence="2" key="1">
    <citation type="submission" date="2017-08" db="EMBL/GenBank/DDBJ databases">
        <authorList>
            <person name="Varghese N."/>
            <person name="Submissions S."/>
        </authorList>
    </citation>
    <scope>NUCLEOTIDE SEQUENCE [LARGE SCALE GENOMIC DNA]</scope>
    <source>
        <strain evidence="2">JC23</strain>
    </source>
</reference>
<dbReference type="Proteomes" id="UP000219252">
    <property type="component" value="Unassembled WGS sequence"/>
</dbReference>
<dbReference type="EMBL" id="OBQC01000001">
    <property type="protein sequence ID" value="SOC34689.1"/>
    <property type="molecule type" value="Genomic_DNA"/>
</dbReference>
<sequence>MFRNCLIVWVPGTDTIQIILNRLRTWYPHNLGQKLDELSGELQVFTSLDDAMQTFEGKHFAEKMALIYESVVAVEWAAKYGGKYEKLAEVYLEDSWKLRKIGDSMKTVEYYNEIV</sequence>
<gene>
    <name evidence="1" type="ORF">SAMN05877842_10125</name>
</gene>
<dbReference type="RefSeq" id="WP_097147599.1">
    <property type="nucleotide sequence ID" value="NZ_OBQC01000001.1"/>
</dbReference>
<evidence type="ECO:0000313" key="2">
    <source>
        <dbReference type="Proteomes" id="UP000219252"/>
    </source>
</evidence>
<proteinExistence type="predicted"/>